<dbReference type="PANTHER" id="PTHR35073:SF1">
    <property type="entry name" value="OTOSPIRALIN"/>
    <property type="match status" value="1"/>
</dbReference>
<dbReference type="OMA" id="TSDFWDY"/>
<dbReference type="GO" id="GO:0007605">
    <property type="term" value="P:sensory perception of sound"/>
    <property type="evidence" value="ECO:0007669"/>
    <property type="project" value="InterPro"/>
</dbReference>
<proteinExistence type="predicted"/>
<evidence type="ECO:0000313" key="2">
    <source>
        <dbReference type="Ensembl" id="ENSSSUP00005005217.1"/>
    </source>
</evidence>
<name>A0A673SVP4_SURSU</name>
<reference evidence="2" key="2">
    <citation type="submission" date="2025-08" db="UniProtKB">
        <authorList>
            <consortium name="Ensembl"/>
        </authorList>
    </citation>
    <scope>IDENTIFICATION</scope>
</reference>
<dbReference type="PANTHER" id="PTHR35073">
    <property type="entry name" value="OTOSPIRALIN"/>
    <property type="match status" value="1"/>
</dbReference>
<dbReference type="AlphaFoldDB" id="A0A673SVP4"/>
<organism evidence="2 3">
    <name type="scientific">Suricata suricatta</name>
    <name type="common">Meerkat</name>
    <dbReference type="NCBI Taxonomy" id="37032"/>
    <lineage>
        <taxon>Eukaryota</taxon>
        <taxon>Metazoa</taxon>
        <taxon>Chordata</taxon>
        <taxon>Craniata</taxon>
        <taxon>Vertebrata</taxon>
        <taxon>Euteleostomi</taxon>
        <taxon>Mammalia</taxon>
        <taxon>Eutheria</taxon>
        <taxon>Laurasiatheria</taxon>
        <taxon>Carnivora</taxon>
        <taxon>Feliformia</taxon>
        <taxon>Herpestidae</taxon>
        <taxon>Suricata</taxon>
    </lineage>
</organism>
<feature type="chain" id="PRO_5025560752" evidence="1">
    <location>
        <begin position="21"/>
        <end position="89"/>
    </location>
</feature>
<feature type="signal peptide" evidence="1">
    <location>
        <begin position="1"/>
        <end position="20"/>
    </location>
</feature>
<dbReference type="Pfam" id="PF15182">
    <property type="entry name" value="OTOS"/>
    <property type="match status" value="1"/>
</dbReference>
<protein>
    <submittedName>
        <fullName evidence="2">Otospiralin</fullName>
    </submittedName>
</protein>
<sequence length="89" mass="10144">MKAWLVRGVALCLLLGPLAGTKPVQEEGDPYVEPPAMPYWPFSTSDFWDYVQYFQTLGAYPQIEDLARTFFAHFPLGTTLGFHVPYQQD</sequence>
<evidence type="ECO:0000313" key="3">
    <source>
        <dbReference type="Proteomes" id="UP000472268"/>
    </source>
</evidence>
<evidence type="ECO:0000256" key="1">
    <source>
        <dbReference type="SAM" id="SignalP"/>
    </source>
</evidence>
<dbReference type="Proteomes" id="UP000472268">
    <property type="component" value="Chromosome 3"/>
</dbReference>
<keyword evidence="1" id="KW-0732">Signal</keyword>
<dbReference type="InterPro" id="IPR028224">
    <property type="entry name" value="Otospiralin"/>
</dbReference>
<accession>A0A673SVP4</accession>
<keyword evidence="3" id="KW-1185">Reference proteome</keyword>
<reference evidence="2" key="3">
    <citation type="submission" date="2025-09" db="UniProtKB">
        <authorList>
            <consortium name="Ensembl"/>
        </authorList>
    </citation>
    <scope>IDENTIFICATION</scope>
</reference>
<dbReference type="Ensembl" id="ENSSSUT00005006033.1">
    <property type="protein sequence ID" value="ENSSSUP00005005217.1"/>
    <property type="gene ID" value="ENSSSUG00005003410.1"/>
</dbReference>
<gene>
    <name evidence="2" type="primary">OTOS</name>
</gene>
<reference evidence="2 3" key="1">
    <citation type="submission" date="2019-05" db="EMBL/GenBank/DDBJ databases">
        <title>A Chromosome-scale Meerkat (S. suricatta) Genome Assembly.</title>
        <authorList>
            <person name="Dudchenko O."/>
            <person name="Lieberman Aiden E."/>
            <person name="Tung J."/>
            <person name="Barreiro L.B."/>
            <person name="Clutton-Brock T.H."/>
        </authorList>
    </citation>
    <scope>NUCLEOTIDE SEQUENCE [LARGE SCALE GENOMIC DNA]</scope>
</reference>
<dbReference type="CTD" id="150677"/>
<dbReference type="GeneID" id="115286291"/>
<dbReference type="RefSeq" id="XP_029788744.1">
    <property type="nucleotide sequence ID" value="XM_029932884.1"/>
</dbReference>
<dbReference type="OrthoDB" id="8858469at2759"/>